<protein>
    <submittedName>
        <fullName evidence="1">Uncharacterized protein</fullName>
    </submittedName>
</protein>
<evidence type="ECO:0000313" key="2">
    <source>
        <dbReference type="Proteomes" id="UP000004621"/>
    </source>
</evidence>
<dbReference type="AlphaFoldDB" id="A0A9W5IP23"/>
<comment type="caution">
    <text evidence="1">The sequence shown here is derived from an EMBL/GenBank/DDBJ whole genome shotgun (WGS) entry which is preliminary data.</text>
</comment>
<gene>
    <name evidence="1" type="ORF">NEISUBOT_05559</name>
</gene>
<dbReference type="EMBL" id="ACEO02000017">
    <property type="protein sequence ID" value="EFC51028.1"/>
    <property type="molecule type" value="Genomic_DNA"/>
</dbReference>
<accession>A0A9W5IP23</accession>
<proteinExistence type="predicted"/>
<name>A0A9W5IP23_NEISU</name>
<dbReference type="Proteomes" id="UP000004621">
    <property type="component" value="Unassembled WGS sequence"/>
</dbReference>
<sequence>MTVSNQKTGRRGNAAEFLKAANFSLAFIQAIAVTTESVLPL</sequence>
<reference evidence="1 2" key="1">
    <citation type="submission" date="2010-01" db="EMBL/GenBank/DDBJ databases">
        <authorList>
            <person name="Weinstock G."/>
            <person name="Sodergren E."/>
            <person name="Clifton S."/>
            <person name="Fulton L."/>
            <person name="Fulton B."/>
            <person name="Courtney L."/>
            <person name="Fronick C."/>
            <person name="Harrison M."/>
            <person name="Strong C."/>
            <person name="Farmer C."/>
            <person name="Delahaunty K."/>
            <person name="Markovic C."/>
            <person name="Hall O."/>
            <person name="Minx P."/>
            <person name="Tomlinson C."/>
            <person name="Mitreva M."/>
            <person name="Nelson J."/>
            <person name="Hou S."/>
            <person name="Wollam A."/>
            <person name="Pepin K.H."/>
            <person name="Johnson M."/>
            <person name="Bhonagiri V."/>
            <person name="Nash W.E."/>
            <person name="Warren W."/>
            <person name="Chinwalla A."/>
            <person name="Mardis E.R."/>
            <person name="Wilson R.K."/>
        </authorList>
    </citation>
    <scope>NUCLEOTIDE SEQUENCE [LARGE SCALE GENOMIC DNA]</scope>
    <source>
        <strain evidence="1 2">NJ9703</strain>
    </source>
</reference>
<evidence type="ECO:0000313" key="1">
    <source>
        <dbReference type="EMBL" id="EFC51028.1"/>
    </source>
</evidence>
<organism evidence="1 2">
    <name type="scientific">Neisseria subflava NJ9703</name>
    <dbReference type="NCBI Taxonomy" id="546268"/>
    <lineage>
        <taxon>Bacteria</taxon>
        <taxon>Pseudomonadati</taxon>
        <taxon>Pseudomonadota</taxon>
        <taxon>Betaproteobacteria</taxon>
        <taxon>Neisseriales</taxon>
        <taxon>Neisseriaceae</taxon>
        <taxon>Neisseria</taxon>
    </lineage>
</organism>